<protein>
    <submittedName>
        <fullName evidence="1">Uncharacterized protein</fullName>
    </submittedName>
</protein>
<sequence>MGTVRARPGARPRLLERAAAVLDDHATAVADVHGAQKLLWETTRSNLDELGKTFGRT</sequence>
<evidence type="ECO:0000313" key="1">
    <source>
        <dbReference type="EMBL" id="BFO14773.1"/>
    </source>
</evidence>
<name>A0AAT9HBT6_9ACTN</name>
<dbReference type="AlphaFoldDB" id="A0AAT9HBT6"/>
<accession>A0AAT9HBT6</accession>
<organism evidence="1">
    <name type="scientific">Streptomyces haneummycinicus</name>
    <dbReference type="NCBI Taxonomy" id="3074435"/>
    <lineage>
        <taxon>Bacteria</taxon>
        <taxon>Bacillati</taxon>
        <taxon>Actinomycetota</taxon>
        <taxon>Actinomycetes</taxon>
        <taxon>Kitasatosporales</taxon>
        <taxon>Streptomycetaceae</taxon>
        <taxon>Streptomyces</taxon>
    </lineage>
</organism>
<dbReference type="EMBL" id="AP035768">
    <property type="protein sequence ID" value="BFO14773.1"/>
    <property type="molecule type" value="Genomic_DNA"/>
</dbReference>
<reference evidence="1" key="2">
    <citation type="submission" date="2024-07" db="EMBL/GenBank/DDBJ databases">
        <title>Streptomyces haneummycinica sp. nov., a new antibiotic-producing actinobacterium isolated from marine sediment.</title>
        <authorList>
            <person name="Uemura M."/>
            <person name="Hamada M."/>
            <person name="Hirano S."/>
            <person name="Kobayashi K."/>
            <person name="Ohshiro T."/>
            <person name="Kobayashi T."/>
            <person name="Terahara T."/>
        </authorList>
    </citation>
    <scope>NUCLEOTIDE SEQUENCE</scope>
    <source>
        <strain evidence="1">KM77-8</strain>
    </source>
</reference>
<proteinExistence type="predicted"/>
<reference evidence="1" key="1">
    <citation type="submission" date="2024-06" db="EMBL/GenBank/DDBJ databases">
        <authorList>
            <consortium name="consrtm"/>
            <person name="Uemura M."/>
            <person name="Terahara T."/>
        </authorList>
    </citation>
    <scope>NUCLEOTIDE SEQUENCE</scope>
    <source>
        <strain evidence="1">KM77-8</strain>
    </source>
</reference>
<gene>
    <name evidence="1" type="ORF">SHKM778_11610</name>
</gene>